<reference evidence="2 3" key="1">
    <citation type="submission" date="2024-05" db="EMBL/GenBank/DDBJ databases">
        <authorList>
            <person name="Wallberg A."/>
        </authorList>
    </citation>
    <scope>NUCLEOTIDE SEQUENCE [LARGE SCALE GENOMIC DNA]</scope>
</reference>
<dbReference type="SUPFAM" id="SSF55797">
    <property type="entry name" value="PR-1-like"/>
    <property type="match status" value="1"/>
</dbReference>
<dbReference type="PROSITE" id="PS01010">
    <property type="entry name" value="CRISP_2"/>
    <property type="match status" value="1"/>
</dbReference>
<dbReference type="PRINTS" id="PR00837">
    <property type="entry name" value="V5TPXLIKE"/>
</dbReference>
<evidence type="ECO:0000259" key="1">
    <source>
        <dbReference type="SMART" id="SM00198"/>
    </source>
</evidence>
<dbReference type="EMBL" id="CAXKWB010023407">
    <property type="protein sequence ID" value="CAL4125241.1"/>
    <property type="molecule type" value="Genomic_DNA"/>
</dbReference>
<dbReference type="InterPro" id="IPR035940">
    <property type="entry name" value="CAP_sf"/>
</dbReference>
<dbReference type="PROSITE" id="PS01009">
    <property type="entry name" value="CRISP_1"/>
    <property type="match status" value="1"/>
</dbReference>
<comment type="caution">
    <text evidence="2">The sequence shown here is derived from an EMBL/GenBank/DDBJ whole genome shotgun (WGS) entry which is preliminary data.</text>
</comment>
<name>A0AAV2RI94_MEGNR</name>
<dbReference type="InterPro" id="IPR002413">
    <property type="entry name" value="V5_allergen-like"/>
</dbReference>
<gene>
    <name evidence="2" type="ORF">MNOR_LOCUS25012</name>
</gene>
<dbReference type="CDD" id="cd05380">
    <property type="entry name" value="CAP_euk"/>
    <property type="match status" value="1"/>
</dbReference>
<protein>
    <recommendedName>
        <fullName evidence="1">SCP domain-containing protein</fullName>
    </recommendedName>
</protein>
<dbReference type="PRINTS" id="PR00838">
    <property type="entry name" value="V5ALLERGEN"/>
</dbReference>
<proteinExistence type="predicted"/>
<dbReference type="GO" id="GO:0005576">
    <property type="term" value="C:extracellular region"/>
    <property type="evidence" value="ECO:0007669"/>
    <property type="project" value="InterPro"/>
</dbReference>
<dbReference type="Proteomes" id="UP001497623">
    <property type="component" value="Unassembled WGS sequence"/>
</dbReference>
<evidence type="ECO:0000313" key="3">
    <source>
        <dbReference type="Proteomes" id="UP001497623"/>
    </source>
</evidence>
<feature type="domain" description="SCP" evidence="1">
    <location>
        <begin position="97"/>
        <end position="271"/>
    </location>
</feature>
<dbReference type="PANTHER" id="PTHR10334">
    <property type="entry name" value="CYSTEINE-RICH SECRETORY PROTEIN-RELATED"/>
    <property type="match status" value="1"/>
</dbReference>
<dbReference type="InterPro" id="IPR001283">
    <property type="entry name" value="CRISP-related"/>
</dbReference>
<dbReference type="InterPro" id="IPR018244">
    <property type="entry name" value="Allrgn_V5/Tpx1_CS"/>
</dbReference>
<keyword evidence="3" id="KW-1185">Reference proteome</keyword>
<dbReference type="Pfam" id="PF00188">
    <property type="entry name" value="CAP"/>
    <property type="match status" value="1"/>
</dbReference>
<dbReference type="InterPro" id="IPR014044">
    <property type="entry name" value="CAP_dom"/>
</dbReference>
<sequence>MGIKESSSMLPHLLQQRYNKETCGLPHPKCTTECFYGDKGCVCHQSTYYRFPCKESYKICKEGEHELFDYSKIDPHHSAAMPPNHQCNKINQGVTEEEKQLILDLHNTFRAKVARGEEHRSPHDGVSQPGGSNIKELIWNEELAYIAQKWANQCYFGHERRYSRRATCSRMYDYVGQNLYKIIQYGLHSTSKWSLVIHGWYNEVVNTPISIVESFDSGVTTKKIGHYTQLVWAETSEIGCGAVVYSTMSHYGYESTTLYVCNYGPGGNIIGEEMYKTGEAASECGESGKSTKYPELCATRF</sequence>
<organism evidence="2 3">
    <name type="scientific">Meganyctiphanes norvegica</name>
    <name type="common">Northern krill</name>
    <name type="synonym">Thysanopoda norvegica</name>
    <dbReference type="NCBI Taxonomy" id="48144"/>
    <lineage>
        <taxon>Eukaryota</taxon>
        <taxon>Metazoa</taxon>
        <taxon>Ecdysozoa</taxon>
        <taxon>Arthropoda</taxon>
        <taxon>Crustacea</taxon>
        <taxon>Multicrustacea</taxon>
        <taxon>Malacostraca</taxon>
        <taxon>Eumalacostraca</taxon>
        <taxon>Eucarida</taxon>
        <taxon>Euphausiacea</taxon>
        <taxon>Euphausiidae</taxon>
        <taxon>Meganyctiphanes</taxon>
    </lineage>
</organism>
<accession>A0AAV2RI94</accession>
<dbReference type="Gene3D" id="3.40.33.10">
    <property type="entry name" value="CAP"/>
    <property type="match status" value="1"/>
</dbReference>
<evidence type="ECO:0000313" key="2">
    <source>
        <dbReference type="EMBL" id="CAL4125241.1"/>
    </source>
</evidence>
<dbReference type="AlphaFoldDB" id="A0AAV2RI94"/>
<dbReference type="SMART" id="SM00198">
    <property type="entry name" value="SCP"/>
    <property type="match status" value="1"/>
</dbReference>